<dbReference type="Gene3D" id="6.10.340.10">
    <property type="match status" value="1"/>
</dbReference>
<protein>
    <recommendedName>
        <fullName evidence="2">GGDEF domain-containing protein</fullName>
    </recommendedName>
</protein>
<feature type="transmembrane region" description="Helical" evidence="1">
    <location>
        <begin position="12"/>
        <end position="36"/>
    </location>
</feature>
<sequence>MRPFSQKINVRVALIVAVIGVFLSLSGSLVVFGLALEKQESLSYRLIEQLAASASKASVAAVYVDDEELANEIINGLIINDLVSAAKIHSGLTVLASNVPEDFDSGSISRDLPHPFIEGEPIGKLELIPDTRFIEQMALQEAQNSALQILLVSFVITIAIAGTLQFTLSRPLLKLKEAFETVDPSSPENLQKLDIDYARPDELGYLIEQINGLIRAVRANFLAERKLRVHTEKLEQQLRLLFEKASVGVALISTKKGILIENPKFNNIVGTNSSLADFIEIFDDSESVANVIASLKASLNSKPIALDLSYEVDGDRRWVHCLFATVTDQRVVARDDDDVLFEVIVNDITERKEREAEVRYQAQHDALTGLYNRLGGEVRLQYLLNQSQPDVTRVFLLVDLDKFKPINDEYGHDAGDVVLVEISHRIKTLFNEPTDVCCRWGGDEFVIGFQREGLPQSSLSTLCNTLLHSLEEPIEIGQDLKVSISASIGVVVVEDPVRTVDFWIGEADKTMYEVKKQGRANFRIS</sequence>
<dbReference type="InterPro" id="IPR052163">
    <property type="entry name" value="DGC-Regulatory_Protein"/>
</dbReference>
<evidence type="ECO:0000259" key="2">
    <source>
        <dbReference type="PROSITE" id="PS50887"/>
    </source>
</evidence>
<dbReference type="InterPro" id="IPR000160">
    <property type="entry name" value="GGDEF_dom"/>
</dbReference>
<evidence type="ECO:0000313" key="4">
    <source>
        <dbReference type="Proteomes" id="UP000176037"/>
    </source>
</evidence>
<dbReference type="Pfam" id="PF00990">
    <property type="entry name" value="GGDEF"/>
    <property type="match status" value="1"/>
</dbReference>
<dbReference type="InterPro" id="IPR043128">
    <property type="entry name" value="Rev_trsase/Diguanyl_cyclase"/>
</dbReference>
<dbReference type="SUPFAM" id="SSF55073">
    <property type="entry name" value="Nucleotide cyclase"/>
    <property type="match status" value="1"/>
</dbReference>
<proteinExistence type="predicted"/>
<dbReference type="PANTHER" id="PTHR46663">
    <property type="entry name" value="DIGUANYLATE CYCLASE DGCT-RELATED"/>
    <property type="match status" value="1"/>
</dbReference>
<dbReference type="SMART" id="SM00267">
    <property type="entry name" value="GGDEF"/>
    <property type="match status" value="1"/>
</dbReference>
<dbReference type="PROSITE" id="PS50887">
    <property type="entry name" value="GGDEF"/>
    <property type="match status" value="1"/>
</dbReference>
<comment type="caution">
    <text evidence="3">The sequence shown here is derived from an EMBL/GenBank/DDBJ whole genome shotgun (WGS) entry which is preliminary data.</text>
</comment>
<dbReference type="CDD" id="cd01949">
    <property type="entry name" value="GGDEF"/>
    <property type="match status" value="1"/>
</dbReference>
<dbReference type="Gene3D" id="3.30.450.20">
    <property type="entry name" value="PAS domain"/>
    <property type="match status" value="1"/>
</dbReference>
<dbReference type="AlphaFoldDB" id="A0A1E8FJP6"/>
<organism evidence="3 4">
    <name type="scientific">Alteromonas lipolytica</name>
    <dbReference type="NCBI Taxonomy" id="1856405"/>
    <lineage>
        <taxon>Bacteria</taxon>
        <taxon>Pseudomonadati</taxon>
        <taxon>Pseudomonadota</taxon>
        <taxon>Gammaproteobacteria</taxon>
        <taxon>Alteromonadales</taxon>
        <taxon>Alteromonadaceae</taxon>
        <taxon>Alteromonas/Salinimonas group</taxon>
        <taxon>Alteromonas</taxon>
    </lineage>
</organism>
<feature type="domain" description="GGDEF" evidence="2">
    <location>
        <begin position="391"/>
        <end position="525"/>
    </location>
</feature>
<keyword evidence="1" id="KW-1133">Transmembrane helix</keyword>
<evidence type="ECO:0000256" key="1">
    <source>
        <dbReference type="SAM" id="Phobius"/>
    </source>
</evidence>
<dbReference type="PANTHER" id="PTHR46663:SF3">
    <property type="entry name" value="SLL0267 PROTEIN"/>
    <property type="match status" value="1"/>
</dbReference>
<feature type="transmembrane region" description="Helical" evidence="1">
    <location>
        <begin position="146"/>
        <end position="168"/>
    </location>
</feature>
<dbReference type="STRING" id="1856405.BFC17_09375"/>
<evidence type="ECO:0000313" key="3">
    <source>
        <dbReference type="EMBL" id="OFI36145.1"/>
    </source>
</evidence>
<dbReference type="NCBIfam" id="TIGR00254">
    <property type="entry name" value="GGDEF"/>
    <property type="match status" value="1"/>
</dbReference>
<keyword evidence="1" id="KW-0472">Membrane</keyword>
<dbReference type="InterPro" id="IPR029787">
    <property type="entry name" value="Nucleotide_cyclase"/>
</dbReference>
<dbReference type="EMBL" id="MJIC01000003">
    <property type="protein sequence ID" value="OFI36145.1"/>
    <property type="molecule type" value="Genomic_DNA"/>
</dbReference>
<dbReference type="Gene3D" id="3.30.70.270">
    <property type="match status" value="1"/>
</dbReference>
<keyword evidence="1" id="KW-0812">Transmembrane</keyword>
<reference evidence="3 4" key="1">
    <citation type="submission" date="2016-09" db="EMBL/GenBank/DDBJ databases">
        <title>Alteromonas lipolytica, a new species isolated from sea water.</title>
        <authorList>
            <person name="Wu Y.-H."/>
            <person name="Cheng H."/>
            <person name="Xu X.-W."/>
        </authorList>
    </citation>
    <scope>NUCLEOTIDE SEQUENCE [LARGE SCALE GENOMIC DNA]</scope>
    <source>
        <strain evidence="3 4">JW12</strain>
    </source>
</reference>
<gene>
    <name evidence="3" type="ORF">BFC17_09375</name>
</gene>
<dbReference type="Proteomes" id="UP000176037">
    <property type="component" value="Unassembled WGS sequence"/>
</dbReference>
<accession>A0A1E8FJP6</accession>
<keyword evidence="4" id="KW-1185">Reference proteome</keyword>
<name>A0A1E8FJP6_9ALTE</name>